<dbReference type="PaxDb" id="4097-A0A1S4DDN9"/>
<reference evidence="2" key="2">
    <citation type="submission" date="2025-08" db="UniProtKB">
        <authorList>
            <consortium name="RefSeq"/>
        </authorList>
    </citation>
    <scope>IDENTIFICATION</scope>
    <source>
        <tissue evidence="2">Leaf</tissue>
    </source>
</reference>
<sequence>MKAYLQSFDLWKEVEEDGKVPPLPANPTLAQIKNYNEGNVKKFKAINALNSTISENILTKLMASETPKEIWDFLQNEYLGNDQSRLKQVLNLKREFEIQKMREFEWIKDYVDRLTTISNKIRLFGEKFSDSRIVEKVLVSLPEKFESKISSLEDSKDLSNNLVNDLVNALQVVEQRRAIRDEKIIEQAFVAKIPSESTGKVKSPPCGICKKNNHAEKDYWFKGKLKCFNCKRPGHKQKVASLKSCKQIWYKRKKLFSKSWREV</sequence>
<proteinExistence type="predicted"/>
<dbReference type="RefSeq" id="XP_016511448.1">
    <property type="nucleotide sequence ID" value="XM_016655962.1"/>
</dbReference>
<dbReference type="PANTHER" id="PTHR35317:SF45">
    <property type="entry name" value="GAG-POL POLYPROTEIN"/>
    <property type="match status" value="1"/>
</dbReference>
<accession>A0A1S4DDN9</accession>
<dbReference type="GeneID" id="107828607"/>
<protein>
    <submittedName>
        <fullName evidence="2">Uncharacterized protein LOC107828607</fullName>
    </submittedName>
</protein>
<dbReference type="Proteomes" id="UP000790787">
    <property type="component" value="Chromosome 23"/>
</dbReference>
<dbReference type="AlphaFoldDB" id="A0A1S4DDN9"/>
<dbReference type="OrthoDB" id="1711498at2759"/>
<keyword evidence="1" id="KW-1185">Reference proteome</keyword>
<gene>
    <name evidence="2" type="primary">LOC107828607</name>
</gene>
<evidence type="ECO:0000313" key="2">
    <source>
        <dbReference type="RefSeq" id="XP_016511448.1"/>
    </source>
</evidence>
<evidence type="ECO:0000313" key="1">
    <source>
        <dbReference type="Proteomes" id="UP000790787"/>
    </source>
</evidence>
<dbReference type="Pfam" id="PF14223">
    <property type="entry name" value="Retrotran_gag_2"/>
    <property type="match status" value="1"/>
</dbReference>
<dbReference type="OMA" id="REFEWIK"/>
<dbReference type="PANTHER" id="PTHR35317">
    <property type="entry name" value="OS04G0629600 PROTEIN"/>
    <property type="match status" value="1"/>
</dbReference>
<organism evidence="1 2">
    <name type="scientific">Nicotiana tabacum</name>
    <name type="common">Common tobacco</name>
    <dbReference type="NCBI Taxonomy" id="4097"/>
    <lineage>
        <taxon>Eukaryota</taxon>
        <taxon>Viridiplantae</taxon>
        <taxon>Streptophyta</taxon>
        <taxon>Embryophyta</taxon>
        <taxon>Tracheophyta</taxon>
        <taxon>Spermatophyta</taxon>
        <taxon>Magnoliopsida</taxon>
        <taxon>eudicotyledons</taxon>
        <taxon>Gunneridae</taxon>
        <taxon>Pentapetalae</taxon>
        <taxon>asterids</taxon>
        <taxon>lamiids</taxon>
        <taxon>Solanales</taxon>
        <taxon>Solanaceae</taxon>
        <taxon>Nicotianoideae</taxon>
        <taxon>Nicotianeae</taxon>
        <taxon>Nicotiana</taxon>
    </lineage>
</organism>
<dbReference type="KEGG" id="nta:107828607"/>
<reference evidence="1" key="1">
    <citation type="journal article" date="2014" name="Nat. Commun.">
        <title>The tobacco genome sequence and its comparison with those of tomato and potato.</title>
        <authorList>
            <person name="Sierro N."/>
            <person name="Battey J.N."/>
            <person name="Ouadi S."/>
            <person name="Bakaher N."/>
            <person name="Bovet L."/>
            <person name="Willig A."/>
            <person name="Goepfert S."/>
            <person name="Peitsch M.C."/>
            <person name="Ivanov N.V."/>
        </authorList>
    </citation>
    <scope>NUCLEOTIDE SEQUENCE [LARGE SCALE GENOMIC DNA]</scope>
</reference>
<name>A0A1S4DDN9_TOBAC</name>